<dbReference type="Proteomes" id="UP001151582">
    <property type="component" value="Unassembled WGS sequence"/>
</dbReference>
<feature type="compositionally biased region" description="Acidic residues" evidence="1">
    <location>
        <begin position="44"/>
        <end position="59"/>
    </location>
</feature>
<proteinExistence type="predicted"/>
<feature type="compositionally biased region" description="Basic and acidic residues" evidence="1">
    <location>
        <begin position="1"/>
        <end position="11"/>
    </location>
</feature>
<dbReference type="AlphaFoldDB" id="A0A9W8B1M5"/>
<sequence length="69" mass="7731">MPSNMEGERQVPEWPASQYSGNPDYYTEGDAALPFLIVNHAPETEAEAVPDVDDNDVDALEDHPYLRLQ</sequence>
<feature type="region of interest" description="Disordered" evidence="1">
    <location>
        <begin position="44"/>
        <end position="69"/>
    </location>
</feature>
<comment type="caution">
    <text evidence="2">The sequence shown here is derived from an EMBL/GenBank/DDBJ whole genome shotgun (WGS) entry which is preliminary data.</text>
</comment>
<feature type="compositionally biased region" description="Basic and acidic residues" evidence="1">
    <location>
        <begin position="60"/>
        <end position="69"/>
    </location>
</feature>
<accession>A0A9W8B1M5</accession>
<name>A0A9W8B1M5_9FUNG</name>
<dbReference type="EMBL" id="JANBQB010000371">
    <property type="protein sequence ID" value="KAJ1977143.1"/>
    <property type="molecule type" value="Genomic_DNA"/>
</dbReference>
<evidence type="ECO:0000256" key="1">
    <source>
        <dbReference type="SAM" id="MobiDB-lite"/>
    </source>
</evidence>
<feature type="region of interest" description="Disordered" evidence="1">
    <location>
        <begin position="1"/>
        <end position="25"/>
    </location>
</feature>
<organism evidence="2 3">
    <name type="scientific">Dimargaris verticillata</name>
    <dbReference type="NCBI Taxonomy" id="2761393"/>
    <lineage>
        <taxon>Eukaryota</taxon>
        <taxon>Fungi</taxon>
        <taxon>Fungi incertae sedis</taxon>
        <taxon>Zoopagomycota</taxon>
        <taxon>Kickxellomycotina</taxon>
        <taxon>Dimargaritomycetes</taxon>
        <taxon>Dimargaritales</taxon>
        <taxon>Dimargaritaceae</taxon>
        <taxon>Dimargaris</taxon>
    </lineage>
</organism>
<evidence type="ECO:0000313" key="3">
    <source>
        <dbReference type="Proteomes" id="UP001151582"/>
    </source>
</evidence>
<reference evidence="2" key="1">
    <citation type="submission" date="2022-07" db="EMBL/GenBank/DDBJ databases">
        <title>Phylogenomic reconstructions and comparative analyses of Kickxellomycotina fungi.</title>
        <authorList>
            <person name="Reynolds N.K."/>
            <person name="Stajich J.E."/>
            <person name="Barry K."/>
            <person name="Grigoriev I.V."/>
            <person name="Crous P."/>
            <person name="Smith M.E."/>
        </authorList>
    </citation>
    <scope>NUCLEOTIDE SEQUENCE</scope>
    <source>
        <strain evidence="2">RSA 567</strain>
    </source>
</reference>
<gene>
    <name evidence="2" type="ORF">H4R34_003699</name>
</gene>
<keyword evidence="3" id="KW-1185">Reference proteome</keyword>
<evidence type="ECO:0000313" key="2">
    <source>
        <dbReference type="EMBL" id="KAJ1977143.1"/>
    </source>
</evidence>
<protein>
    <submittedName>
        <fullName evidence="2">Uncharacterized protein</fullName>
    </submittedName>
</protein>